<accession>A0ACC0ADU9</accession>
<dbReference type="Proteomes" id="UP001060085">
    <property type="component" value="Linkage Group LG06"/>
</dbReference>
<comment type="caution">
    <text evidence="1">The sequence shown here is derived from an EMBL/GenBank/DDBJ whole genome shotgun (WGS) entry which is preliminary data.</text>
</comment>
<protein>
    <submittedName>
        <fullName evidence="1">Uncharacterized protein</fullName>
    </submittedName>
</protein>
<sequence length="2207" mass="242063">MSVASGSSLLQTKNNVVGLTPVTKPFVNHQLNVVPLSRASGLRAKRRSRCGLEATKFFGARLPAALGSEKLHLWQTDGRGQAPKLRVVHVQSALSQVPEKPLGLYDPSFDKDSCGVGFVAELSGESSRKTVNDALEMLVRMTHRGACGCETNTGDGAGILVALPHDFYKEVTKDVGFELPPPGEYAVGMFFLPTSESRREQSKVVFTKVAESLGHTVLGWRPVPTDNSGLGQSALQTEPVIEQVFLTPTPRSKADLEQQMYILRRVSMVAIRAALNLQHGGVRDFYICSLSSRTVVYKGQLKPDQLKEYYFADLGNERFTSYMALVHSRFSTNTFPSWDRAQPMRVLGHNGEINTLRGNVNWMRAREGLLKCKALGLSKTEMKKLLPIVDASSSDSGAFDGVLELLVRAGRSLPEAIMMMIPEAWQNDKNMDPDRKALYEYFSALMEPWDGPALISFTDGRYLGATLDRNGLRPGRFYITHSGRVIMASEVGVVDIPPEDVSRKGRLNPGMMLLVDFENHVVVDDEALKQQYSLARPYGEWLKRQKIELKDIVESVQESDRLPAPIAGVVAASKDDDNMENMGIHGLLAPLKAFGYTVEALEMLLLPMAKDGIEALGSMGNDAPLAVMSNREKLTFEYFKQMFAQVTNPPIDPIREKIVTSMECMVGPEGDLTETTEEQCHRLSLKGPLLSIEEMEAIKKMNHRGWSSKVLDITYSKERGRKGLEETLDRICSEAHDAIKEGYTTIVLSDRAFSPNRVAVSSLLAVGAVHHHLVKNLERTRVALVIESAEPREVHHFCTLVGFGADAICPYLAIEAIWRLQVDGKIPAKATGEFHSKDELVKKYFKASNYGMMKVLAKMGISTLASYKGAQIFEAVGLSSEVMERCFKGTPSRVEGATFEALAHDALVLHELAFPTRVLPAGSAEAVALPNPGDYHWRKGGEVHLNDPLAIAKLQDAARSNSVAAYKEYSKRIQELNKSCNLRGLLKFKEGMKVPLEEVEPASEIVKRFCTGAMSYGSISLEAHTTLAIAMNKLGGKSNTGEGGEQPSRMEPLPDGSMNPKRSAIKQVASGRFGVSSYYLTNADELQIKMAQGAKPGEGGELPGHKVVGDIAVTRNSTAGVGLISPPPHHDIYSIEDLAQLIHDLKNANPGARISVKLVSEAGVGVIASGVVKGHADHVLISGHDGGTGASRWTGIKSAGLPWELGLAETHQTLVANDLRGRTVLQTDGQLKTGRDVAIAALLGAEEFGFSTAPLITLGCIMMRKCHKNTCPVGIATQDPVLREKFAGEPEHVINFFFMLAEEVREIMSELGFRSIKEMVGRSDMLELDEDLVRDNEKLKNIDLSLLLRPAADIRPDAAQYCVQKQDHGLDLALDKKLIELSKSALEKSIPVYIETSICNVNRAVGTMLSHEVTKRHRMVGLPVDTIHIKFKGSAGQSFGAFVCPGVTLELEGDSNDYVGKGLSGGKIIVYPPKGSKFDPKENIVIGNVALYGAIAGEAYFNGMAAERFCVRNSGAKAVVEGVGDHGCEYMTGGTVVVLGKTGRNFAAGMSGGVAYVLDVDYTFQSRCNPELVDLDKVEEEDDILTLRMMIQQHQRHTKSQLAKVVLEDFDNLLPKFIKVFPRDYKRVLASMKEKENSKLAAERAVKEVEEQEEAELMVKDAFEELKKLAASSLDEKINQEEESKPNGRPTRVDGAVKHRGFVAYERESISYRDPNTRISDWKEVMIEGKPGPLLTTQSARCMDCGTPFCHQEHSGCPLGNKIPEFNELVYQNRWREALDRLLETNNFPEFTGRVCPAPCEGSCVLGIIENPVSIKSIECAIIDKAFEEGWMVPRPPPKRTGKRVAIVGSGPAGLAAADQLNKMGHSVTVFERADRIGGLMMYGVPNMKADKVDIVQRRVDLMEKEGVNFVVNANVGSDPSFALDRLREEHDAIVLAVGSTKPRDLNVPGRNLSGVHFAMEFLHANTKSLLDSNLEDGKFISAKGKKVVVIGGGDTGTDCIGTSIRHGCSNVVNLELLPQPPMTRAPGNPWPQWPRIFRVDYGHQEAAAKFGKDPRTYEVLTKQFVGDENGVVKGLEVVRVRWEKDANGKFSFEEVEGSNEIIEADLVLLAMGFLGPESTIAEKLGLETDNRSNFKAEYGRFSTSVDGVFAAGDCRRGQSLVVWAISEGRQAAAQVDKYLVKDEVNTGKQEESTRRQQDSNVQRVMT</sequence>
<gene>
    <name evidence="1" type="ORF">M9H77_26484</name>
</gene>
<name>A0ACC0ADU9_CATRO</name>
<keyword evidence="2" id="KW-1185">Reference proteome</keyword>
<evidence type="ECO:0000313" key="1">
    <source>
        <dbReference type="EMBL" id="KAI5657691.1"/>
    </source>
</evidence>
<proteinExistence type="predicted"/>
<reference evidence="2" key="1">
    <citation type="journal article" date="2023" name="Nat. Plants">
        <title>Single-cell RNA sequencing provides a high-resolution roadmap for understanding the multicellular compartmentation of specialized metabolism.</title>
        <authorList>
            <person name="Sun S."/>
            <person name="Shen X."/>
            <person name="Li Y."/>
            <person name="Li Y."/>
            <person name="Wang S."/>
            <person name="Li R."/>
            <person name="Zhang H."/>
            <person name="Shen G."/>
            <person name="Guo B."/>
            <person name="Wei J."/>
            <person name="Xu J."/>
            <person name="St-Pierre B."/>
            <person name="Chen S."/>
            <person name="Sun C."/>
        </authorList>
    </citation>
    <scope>NUCLEOTIDE SEQUENCE [LARGE SCALE GENOMIC DNA]</scope>
</reference>
<dbReference type="EMBL" id="CM044706">
    <property type="protein sequence ID" value="KAI5657691.1"/>
    <property type="molecule type" value="Genomic_DNA"/>
</dbReference>
<organism evidence="1 2">
    <name type="scientific">Catharanthus roseus</name>
    <name type="common">Madagascar periwinkle</name>
    <name type="synonym">Vinca rosea</name>
    <dbReference type="NCBI Taxonomy" id="4058"/>
    <lineage>
        <taxon>Eukaryota</taxon>
        <taxon>Viridiplantae</taxon>
        <taxon>Streptophyta</taxon>
        <taxon>Embryophyta</taxon>
        <taxon>Tracheophyta</taxon>
        <taxon>Spermatophyta</taxon>
        <taxon>Magnoliopsida</taxon>
        <taxon>eudicotyledons</taxon>
        <taxon>Gunneridae</taxon>
        <taxon>Pentapetalae</taxon>
        <taxon>asterids</taxon>
        <taxon>lamiids</taxon>
        <taxon>Gentianales</taxon>
        <taxon>Apocynaceae</taxon>
        <taxon>Rauvolfioideae</taxon>
        <taxon>Vinceae</taxon>
        <taxon>Catharanthinae</taxon>
        <taxon>Catharanthus</taxon>
    </lineage>
</organism>
<evidence type="ECO:0000313" key="2">
    <source>
        <dbReference type="Proteomes" id="UP001060085"/>
    </source>
</evidence>